<sequence>MAYLPLIQAPTYNATEAALHSYTVALRAVLKGKVEVIKPAPPVVQTGLTPGQETREGFLPLDAFADEALALLTAEPTPAEVMVERVLFQRIDGEEGRLDTAFATLNEL</sequence>
<keyword evidence="2" id="KW-1185">Reference proteome</keyword>
<dbReference type="EMBL" id="JALBUU010000034">
    <property type="protein sequence ID" value="MCI0755540.1"/>
    <property type="molecule type" value="Genomic_DNA"/>
</dbReference>
<gene>
    <name evidence="1" type="ORF">MON41_17660</name>
</gene>
<proteinExistence type="predicted"/>
<reference evidence="1 2" key="1">
    <citation type="submission" date="2022-03" db="EMBL/GenBank/DDBJ databases">
        <title>Complete genome analysis of Roseomonas KG 17.1 : a prolific producer of plant growth promoters.</title>
        <authorList>
            <person name="Saadouli I."/>
            <person name="Najjari A."/>
            <person name="Mosbah A."/>
            <person name="Ouzari H.I."/>
        </authorList>
    </citation>
    <scope>NUCLEOTIDE SEQUENCE [LARGE SCALE GENOMIC DNA]</scope>
    <source>
        <strain evidence="1 2">KG17-1</strain>
    </source>
</reference>
<evidence type="ECO:0000313" key="1">
    <source>
        <dbReference type="EMBL" id="MCI0755540.1"/>
    </source>
</evidence>
<accession>A0ABS9W8B4</accession>
<protein>
    <submittedName>
        <fullName evidence="1">Uncharacterized protein</fullName>
    </submittedName>
</protein>
<name>A0ABS9W8B4_9PROT</name>
<dbReference type="RefSeq" id="WP_238384275.1">
    <property type="nucleotide sequence ID" value="NZ_JALBUU010000034.1"/>
</dbReference>
<comment type="caution">
    <text evidence="1">The sequence shown here is derived from an EMBL/GenBank/DDBJ whole genome shotgun (WGS) entry which is preliminary data.</text>
</comment>
<dbReference type="Proteomes" id="UP001201985">
    <property type="component" value="Unassembled WGS sequence"/>
</dbReference>
<organism evidence="1 2">
    <name type="scientific">Teichococcus vastitatis</name>
    <dbReference type="NCBI Taxonomy" id="2307076"/>
    <lineage>
        <taxon>Bacteria</taxon>
        <taxon>Pseudomonadati</taxon>
        <taxon>Pseudomonadota</taxon>
        <taxon>Alphaproteobacteria</taxon>
        <taxon>Acetobacterales</taxon>
        <taxon>Roseomonadaceae</taxon>
        <taxon>Roseomonas</taxon>
    </lineage>
</organism>
<evidence type="ECO:0000313" key="2">
    <source>
        <dbReference type="Proteomes" id="UP001201985"/>
    </source>
</evidence>